<name>A0A975MNH9_9GAMM</name>
<gene>
    <name evidence="4" type="ORF">KEF85_15015</name>
</gene>
<dbReference type="InterPro" id="IPR051534">
    <property type="entry name" value="CBASS_pafABC_assoc_protein"/>
</dbReference>
<protein>
    <submittedName>
        <fullName evidence="4">WYL domain-containing protein</fullName>
    </submittedName>
</protein>
<feature type="domain" description="WYL" evidence="1">
    <location>
        <begin position="135"/>
        <end position="202"/>
    </location>
</feature>
<evidence type="ECO:0000259" key="1">
    <source>
        <dbReference type="Pfam" id="PF13280"/>
    </source>
</evidence>
<evidence type="ECO:0000313" key="4">
    <source>
        <dbReference type="EMBL" id="QWF70616.1"/>
    </source>
</evidence>
<organism evidence="4 5">
    <name type="scientific">Methylomonas paludis</name>
    <dbReference type="NCBI Taxonomy" id="1173101"/>
    <lineage>
        <taxon>Bacteria</taxon>
        <taxon>Pseudomonadati</taxon>
        <taxon>Pseudomonadota</taxon>
        <taxon>Gammaproteobacteria</taxon>
        <taxon>Methylococcales</taxon>
        <taxon>Methylococcaceae</taxon>
        <taxon>Methylomonas</taxon>
    </lineage>
</organism>
<dbReference type="PANTHER" id="PTHR34580:SF3">
    <property type="entry name" value="PROTEIN PAFB"/>
    <property type="match status" value="1"/>
</dbReference>
<dbReference type="InterPro" id="IPR059020">
    <property type="entry name" value="CapW_CTD"/>
</dbReference>
<evidence type="ECO:0000259" key="2">
    <source>
        <dbReference type="Pfam" id="PF26107"/>
    </source>
</evidence>
<evidence type="ECO:0000313" key="5">
    <source>
        <dbReference type="Proteomes" id="UP000676649"/>
    </source>
</evidence>
<dbReference type="EMBL" id="CP073754">
    <property type="protein sequence ID" value="QWF70616.1"/>
    <property type="molecule type" value="Genomic_DNA"/>
</dbReference>
<dbReference type="InterPro" id="IPR016634">
    <property type="entry name" value="CapW-like"/>
</dbReference>
<dbReference type="Proteomes" id="UP000676649">
    <property type="component" value="Chromosome"/>
</dbReference>
<accession>A0A975MNH9</accession>
<proteinExistence type="predicted"/>
<sequence>MQSFVSYIMTSDGADKLLKWEVHQRLTLLEATVFWTGELVTGFLTSTFNISRIQATKDIGLYLALRPDNLRYDRSRKRYLITEQFKPLLISGSAQECLQVLQTTQSVSPSVVTLISNLPTVEVIAPPARLLDIDVLRPVLQAARFGLALEIVYQSMTTPVPKALIILPQALVFDGLRWHVRAFSQTHDQFRDFVLARIHSVKALGKLDRPCPVDELWNKWVTVAIGPHPGLSLTQQQVIERDFGMAAGRLCTQVRAALVPYFLLGMRIGRDDVKRDALTQQIVLLNREEIVAYVDFG</sequence>
<dbReference type="RefSeq" id="WP_215581965.1">
    <property type="nucleotide sequence ID" value="NZ_CP073754.1"/>
</dbReference>
<feature type="domain" description="DNA-binding transcriptional repressor CapW winged helix-turn-helix" evidence="3">
    <location>
        <begin position="21"/>
        <end position="102"/>
    </location>
</feature>
<dbReference type="InterPro" id="IPR026881">
    <property type="entry name" value="WYL_dom"/>
</dbReference>
<feature type="domain" description="DNA-binding transcriptional repressor CapW C-terminal dimerisation" evidence="2">
    <location>
        <begin position="220"/>
        <end position="290"/>
    </location>
</feature>
<dbReference type="Pfam" id="PF26109">
    <property type="entry name" value="WHD_BrxR"/>
    <property type="match status" value="1"/>
</dbReference>
<dbReference type="AlphaFoldDB" id="A0A975MNH9"/>
<dbReference type="Pfam" id="PF13280">
    <property type="entry name" value="WYL"/>
    <property type="match status" value="1"/>
</dbReference>
<dbReference type="Pfam" id="PF26107">
    <property type="entry name" value="BrxR_CTD"/>
    <property type="match status" value="1"/>
</dbReference>
<dbReference type="KEGG" id="mpad:KEF85_15015"/>
<dbReference type="PIRSF" id="PIRSF015558">
    <property type="entry name" value="Txn_reg_DeoR_prd"/>
    <property type="match status" value="1"/>
</dbReference>
<dbReference type="PROSITE" id="PS52050">
    <property type="entry name" value="WYL"/>
    <property type="match status" value="1"/>
</dbReference>
<dbReference type="PANTHER" id="PTHR34580">
    <property type="match status" value="1"/>
</dbReference>
<dbReference type="InterPro" id="IPR059019">
    <property type="entry name" value="WHD_CapW"/>
</dbReference>
<keyword evidence="5" id="KW-1185">Reference proteome</keyword>
<evidence type="ECO:0000259" key="3">
    <source>
        <dbReference type="Pfam" id="PF26109"/>
    </source>
</evidence>
<reference evidence="4" key="1">
    <citation type="submission" date="2021-04" db="EMBL/GenBank/DDBJ databases">
        <title>Draft genome sequence data of methanotrophic Methylovulum sp. strain S1L and Methylomonas sp. strain S2AM isolated from boreal lake water columns.</title>
        <authorList>
            <person name="Rissanen A.J."/>
            <person name="Mangayil R."/>
            <person name="Svenning M.M."/>
            <person name="Khanongnuch R."/>
        </authorList>
    </citation>
    <scope>NUCLEOTIDE SEQUENCE</scope>
    <source>
        <strain evidence="4">S2AM</strain>
    </source>
</reference>